<keyword evidence="12" id="KW-1185">Reference proteome</keyword>
<evidence type="ECO:0000259" key="10">
    <source>
        <dbReference type="PROSITE" id="PS50268"/>
    </source>
</evidence>
<dbReference type="PRINTS" id="PR00205">
    <property type="entry name" value="CADHERIN"/>
</dbReference>
<reference evidence="11 12" key="1">
    <citation type="journal article" date="2023" name="BMC Biol.">
        <title>The compact genome of the sponge Oopsacas minuta (Hexactinellida) is lacking key metazoan core genes.</title>
        <authorList>
            <person name="Santini S."/>
            <person name="Schenkelaars Q."/>
            <person name="Jourda C."/>
            <person name="Duchesne M."/>
            <person name="Belahbib H."/>
            <person name="Rocher C."/>
            <person name="Selva M."/>
            <person name="Riesgo A."/>
            <person name="Vervoort M."/>
            <person name="Leys S.P."/>
            <person name="Kodjabachian L."/>
            <person name="Le Bivic A."/>
            <person name="Borchiellini C."/>
            <person name="Claverie J.M."/>
            <person name="Renard E."/>
        </authorList>
    </citation>
    <scope>NUCLEOTIDE SEQUENCE [LARGE SCALE GENOMIC DNA]</scope>
    <source>
        <strain evidence="11">SPO-2</strain>
    </source>
</reference>
<dbReference type="InterPro" id="IPR020894">
    <property type="entry name" value="Cadherin_CS"/>
</dbReference>
<keyword evidence="6" id="KW-1133">Transmembrane helix</keyword>
<evidence type="ECO:0000256" key="9">
    <source>
        <dbReference type="PROSITE-ProRule" id="PRU00043"/>
    </source>
</evidence>
<keyword evidence="8" id="KW-0325">Glycoprotein</keyword>
<gene>
    <name evidence="11" type="ORF">LOD99_15931</name>
</gene>
<evidence type="ECO:0000256" key="2">
    <source>
        <dbReference type="ARBA" id="ARBA00022692"/>
    </source>
</evidence>
<comment type="subcellular location">
    <subcellularLocation>
        <location evidence="1">Membrane</location>
        <topology evidence="1">Single-pass membrane protein</topology>
    </subcellularLocation>
</comment>
<evidence type="ECO:0000256" key="6">
    <source>
        <dbReference type="ARBA" id="ARBA00022989"/>
    </source>
</evidence>
<evidence type="ECO:0000256" key="5">
    <source>
        <dbReference type="ARBA" id="ARBA00022889"/>
    </source>
</evidence>
<keyword evidence="2" id="KW-0812">Transmembrane</keyword>
<dbReference type="PROSITE" id="PS50268">
    <property type="entry name" value="CADHERIN_2"/>
    <property type="match status" value="2"/>
</dbReference>
<dbReference type="SUPFAM" id="SSF49313">
    <property type="entry name" value="Cadherin-like"/>
    <property type="match status" value="1"/>
</dbReference>
<dbReference type="InterPro" id="IPR002126">
    <property type="entry name" value="Cadherin-like_dom"/>
</dbReference>
<keyword evidence="7" id="KW-0472">Membrane</keyword>
<protein>
    <submittedName>
        <fullName evidence="11">Protocadherin Fat 4-like</fullName>
    </submittedName>
</protein>
<evidence type="ECO:0000256" key="8">
    <source>
        <dbReference type="ARBA" id="ARBA00023180"/>
    </source>
</evidence>
<keyword evidence="5" id="KW-0130">Cell adhesion</keyword>
<evidence type="ECO:0000256" key="7">
    <source>
        <dbReference type="ARBA" id="ARBA00023136"/>
    </source>
</evidence>
<feature type="domain" description="Cadherin" evidence="10">
    <location>
        <begin position="1"/>
        <end position="75"/>
    </location>
</feature>
<dbReference type="FunFam" id="2.60.40.60:FF:000116">
    <property type="entry name" value="Dachsous cadherin-related 2"/>
    <property type="match status" value="1"/>
</dbReference>
<keyword evidence="3" id="KW-0677">Repeat</keyword>
<evidence type="ECO:0000256" key="4">
    <source>
        <dbReference type="ARBA" id="ARBA00022837"/>
    </source>
</evidence>
<dbReference type="PROSITE" id="PS00232">
    <property type="entry name" value="CADHERIN_1"/>
    <property type="match status" value="1"/>
</dbReference>
<dbReference type="CDD" id="cd11304">
    <property type="entry name" value="Cadherin_repeat"/>
    <property type="match status" value="2"/>
</dbReference>
<feature type="domain" description="Cadherin" evidence="10">
    <location>
        <begin position="76"/>
        <end position="155"/>
    </location>
</feature>
<dbReference type="GO" id="GO:0005886">
    <property type="term" value="C:plasma membrane"/>
    <property type="evidence" value="ECO:0007669"/>
    <property type="project" value="InterPro"/>
</dbReference>
<comment type="caution">
    <text evidence="11">The sequence shown here is derived from an EMBL/GenBank/DDBJ whole genome shotgun (WGS) entry which is preliminary data.</text>
</comment>
<evidence type="ECO:0000256" key="1">
    <source>
        <dbReference type="ARBA" id="ARBA00004167"/>
    </source>
</evidence>
<dbReference type="Gene3D" id="2.60.40.60">
    <property type="entry name" value="Cadherins"/>
    <property type="match status" value="2"/>
</dbReference>
<evidence type="ECO:0000256" key="3">
    <source>
        <dbReference type="ARBA" id="ARBA00022737"/>
    </source>
</evidence>
<dbReference type="GO" id="GO:0007156">
    <property type="term" value="P:homophilic cell adhesion via plasma membrane adhesion molecules"/>
    <property type="evidence" value="ECO:0007669"/>
    <property type="project" value="InterPro"/>
</dbReference>
<dbReference type="Pfam" id="PF00028">
    <property type="entry name" value="Cadherin"/>
    <property type="match status" value="1"/>
</dbReference>
<proteinExistence type="predicted"/>
<sequence length="166" mass="17982">MFKVKTVSPNSFEILSAIDLDRETSGISIDNSVGSAKWILKVIAYDNAIIISERLTSTAEILITLEDVNDNTPLFSSNSYSAQISESSIIGTLVITLIAVDLDFGPNAEVFYIFAVDSLNTACFDIDNTTGEVRTSCVLSREDSDTLVLKVEATDGSNVDSVRLPF</sequence>
<evidence type="ECO:0000313" key="11">
    <source>
        <dbReference type="EMBL" id="KAI6657145.1"/>
    </source>
</evidence>
<dbReference type="EMBL" id="JAKMXF010000122">
    <property type="protein sequence ID" value="KAI6657145.1"/>
    <property type="molecule type" value="Genomic_DNA"/>
</dbReference>
<dbReference type="InterPro" id="IPR050174">
    <property type="entry name" value="Protocadherin/Cadherin-CA"/>
</dbReference>
<dbReference type="Proteomes" id="UP001165289">
    <property type="component" value="Unassembled WGS sequence"/>
</dbReference>
<accession>A0AAV7K8Z9</accession>
<dbReference type="AlphaFoldDB" id="A0AAV7K8Z9"/>
<dbReference type="InterPro" id="IPR015919">
    <property type="entry name" value="Cadherin-like_sf"/>
</dbReference>
<organism evidence="11 12">
    <name type="scientific">Oopsacas minuta</name>
    <dbReference type="NCBI Taxonomy" id="111878"/>
    <lineage>
        <taxon>Eukaryota</taxon>
        <taxon>Metazoa</taxon>
        <taxon>Porifera</taxon>
        <taxon>Hexactinellida</taxon>
        <taxon>Hexasterophora</taxon>
        <taxon>Lyssacinosida</taxon>
        <taxon>Leucopsacidae</taxon>
        <taxon>Oopsacas</taxon>
    </lineage>
</organism>
<evidence type="ECO:0000313" key="12">
    <source>
        <dbReference type="Proteomes" id="UP001165289"/>
    </source>
</evidence>
<dbReference type="PANTHER" id="PTHR24028">
    <property type="entry name" value="CADHERIN-87A"/>
    <property type="match status" value="1"/>
</dbReference>
<dbReference type="GO" id="GO:0005509">
    <property type="term" value="F:calcium ion binding"/>
    <property type="evidence" value="ECO:0007669"/>
    <property type="project" value="UniProtKB-UniRule"/>
</dbReference>
<keyword evidence="4 9" id="KW-0106">Calcium</keyword>
<dbReference type="PANTHER" id="PTHR24028:SF328">
    <property type="entry name" value="CADHERIN-3"/>
    <property type="match status" value="1"/>
</dbReference>
<name>A0AAV7K8Z9_9METZ</name>